<dbReference type="CDD" id="cd14729">
    <property type="entry name" value="RtxA-like"/>
    <property type="match status" value="1"/>
</dbReference>
<dbReference type="Gene3D" id="3.40.50.11550">
    <property type="match status" value="1"/>
</dbReference>
<proteinExistence type="predicted"/>
<dbReference type="AlphaFoldDB" id="A0A9X2XLE6"/>
<dbReference type="Pfam" id="PF20178">
    <property type="entry name" value="ToxA_N"/>
    <property type="match status" value="1"/>
</dbReference>
<dbReference type="InterPro" id="IPR046673">
    <property type="entry name" value="ToxA_N"/>
</dbReference>
<dbReference type="EMBL" id="JAOSKY010000019">
    <property type="protein sequence ID" value="MCU7250956.1"/>
    <property type="molecule type" value="Genomic_DNA"/>
</dbReference>
<reference evidence="3" key="1">
    <citation type="submission" date="2022-09" db="EMBL/GenBank/DDBJ databases">
        <authorList>
            <person name="Cesa-Luna C."/>
            <person name="Girard L."/>
            <person name="Lood C."/>
            <person name="Hofte M."/>
            <person name="De Mot R."/>
        </authorList>
    </citation>
    <scope>NUCLEOTIDE SEQUENCE</scope>
    <source>
        <strain evidence="3">B1M3-32</strain>
    </source>
</reference>
<dbReference type="SUPFAM" id="SSF159501">
    <property type="entry name" value="EreA/ChaN-like"/>
    <property type="match status" value="1"/>
</dbReference>
<evidence type="ECO:0000256" key="1">
    <source>
        <dbReference type="SAM" id="MobiDB-lite"/>
    </source>
</evidence>
<reference evidence="3" key="2">
    <citation type="journal article" date="2023" name="mSystems">
        <title>Charting the Lipopeptidome of Nonpathogenic Pseudomonas.</title>
        <authorList>
            <person name="Cesa-Luna C."/>
            <person name="Geudens N."/>
            <person name="Girard L."/>
            <person name="De Roo V."/>
            <person name="Maklad H.R."/>
            <person name="Martins J.C."/>
            <person name="Hofte M."/>
            <person name="De Mot R."/>
        </authorList>
    </citation>
    <scope>NUCLEOTIDE SEQUENCE</scope>
    <source>
        <strain evidence="3">B1M3-32</strain>
    </source>
</reference>
<sequence>MQPNRPPPLPNAADKEALKVIAAHVINTCPGLNDTAHQVASELLGKHGITGLDPDRVYFHRFKSAQSSSTTFTGWQHIREKPCESLTLTQLVIHRFRATDQDNADLLDLYAGFYTSGPQTEDFNETNEVRLHGNEVLKDFWSIDFSERYRHRLQTFWDASATDFRTLAKCNFLVKAIEARDARRLSDADFQTVVNAVIGPLTWPVSLSQLQAETPLDQHSKVYALDVAGHVANNILRIIDSTGRQILYLPGDVEAFVVCATPSDMHWWILQQMNQAHPRQLFLNHFALIERQAISENISDLMNRLVSSWGRADHHLINQHEQAITGDAFTWLRDSTRTAMFAEAGAALTSNADLRKKLWVGYLSAGLKLFGPMAVVGWPVALPVIGASLASLGLNIDQAVNGKTAAERKEGVIGAVLSGIDLLFNLPFLKGVGSIAEISAQAEAAEWAEYAEGAQTPDEPAFVAEEPDGPFPPATDTPPMPAPPVQPSVIPQAYQCNELLDGLTPATEAGKFQGVYRLDSDPPYAILLNDTPYYVRYFADARGSGFWAIVDPAKTNQFIHALPVRLTAAGTWERLPRLGLKAGGQCLGKQCAPAFELDTFEPDTADTPAVAPPVDEPQPSTSTGIGLVRTPYDVDPEQQATLKKWALRLPQTHLRFVIGPEGDLIAPDHYPEHFAEKFRHLVSSAKRFYANLHWNTLPPRPALPAIEPSTTIEAFISRALELSPGLVIAETPGRITSMRLLIEHMPTFARAGTRTLYVHRLLSDFAQLDLNQYFHTGSMPRDLEMYLSRMGGDPLGRFNELELVKTAQQHGVRVQAIDCTALYRRPLTLPQPEQQIVANHLIHDIMLIDRSMNDTGKWVVLTDTGNINTFRGLPGLAELEGGIGLRIEEVDPGQGQRFSADPGIDIQRGPVANAPETAETVDTFHADLLLQMEAPPVTRNPLQTSRLLQRPGMYVFERTEQGYTLVHRSTTEQIVRTPVQRTAAGYYFIERPTWARVNQVPYANLERMSRALAQEYGLSLQSRIPA</sequence>
<evidence type="ECO:0000259" key="2">
    <source>
        <dbReference type="Pfam" id="PF20178"/>
    </source>
</evidence>
<gene>
    <name evidence="3" type="ORF">OC940_24355</name>
</gene>
<keyword evidence="4" id="KW-1185">Reference proteome</keyword>
<evidence type="ECO:0000313" key="3">
    <source>
        <dbReference type="EMBL" id="MCU7250956.1"/>
    </source>
</evidence>
<organism evidence="3 4">
    <name type="scientific">Pseudomonas koreensis</name>
    <dbReference type="NCBI Taxonomy" id="198620"/>
    <lineage>
        <taxon>Bacteria</taxon>
        <taxon>Pseudomonadati</taxon>
        <taxon>Pseudomonadota</taxon>
        <taxon>Gammaproteobacteria</taxon>
        <taxon>Pseudomonadales</taxon>
        <taxon>Pseudomonadaceae</taxon>
        <taxon>Pseudomonas</taxon>
    </lineage>
</organism>
<dbReference type="RefSeq" id="WP_301623322.1">
    <property type="nucleotide sequence ID" value="NZ_JAOSKY010000019.1"/>
</dbReference>
<accession>A0A9X2XLE6</accession>
<feature type="domain" description="Dermonecrotic toxin N-terminal" evidence="2">
    <location>
        <begin position="28"/>
        <end position="288"/>
    </location>
</feature>
<name>A0A9X2XLE6_9PSED</name>
<protein>
    <submittedName>
        <fullName evidence="3">Membrane-targeted effector domain-containing toxin</fullName>
    </submittedName>
</protein>
<evidence type="ECO:0000313" key="4">
    <source>
        <dbReference type="Proteomes" id="UP001139955"/>
    </source>
</evidence>
<dbReference type="Proteomes" id="UP001139955">
    <property type="component" value="Unassembled WGS sequence"/>
</dbReference>
<feature type="region of interest" description="Disordered" evidence="1">
    <location>
        <begin position="609"/>
        <end position="630"/>
    </location>
</feature>
<comment type="caution">
    <text evidence="3">The sequence shown here is derived from an EMBL/GenBank/DDBJ whole genome shotgun (WGS) entry which is preliminary data.</text>
</comment>